<proteinExistence type="inferred from homology"/>
<dbReference type="PANTHER" id="PTHR11124">
    <property type="entry name" value="VACUOLAR SORTING PROTEIN VPS29"/>
    <property type="match status" value="1"/>
</dbReference>
<dbReference type="AlphaFoldDB" id="A0A9D1SVU9"/>
<feature type="domain" description="Calcineurin-like phosphoesterase" evidence="3">
    <location>
        <begin position="7"/>
        <end position="142"/>
    </location>
</feature>
<dbReference type="GO" id="GO:0046872">
    <property type="term" value="F:metal ion binding"/>
    <property type="evidence" value="ECO:0007669"/>
    <property type="project" value="UniProtKB-KW"/>
</dbReference>
<dbReference type="Proteomes" id="UP000886857">
    <property type="component" value="Unassembled WGS sequence"/>
</dbReference>
<organism evidence="4 5">
    <name type="scientific">Candidatus Limadaptatus stercoripullorum</name>
    <dbReference type="NCBI Taxonomy" id="2840846"/>
    <lineage>
        <taxon>Bacteria</taxon>
        <taxon>Bacillati</taxon>
        <taxon>Bacillota</taxon>
        <taxon>Clostridia</taxon>
        <taxon>Eubacteriales</taxon>
        <taxon>Candidatus Limadaptatus</taxon>
    </lineage>
</organism>
<dbReference type="Gene3D" id="3.60.21.10">
    <property type="match status" value="1"/>
</dbReference>
<reference evidence="4" key="1">
    <citation type="submission" date="2020-10" db="EMBL/GenBank/DDBJ databases">
        <authorList>
            <person name="Gilroy R."/>
        </authorList>
    </citation>
    <scope>NUCLEOTIDE SEQUENCE</scope>
    <source>
        <strain evidence="4">10406</strain>
    </source>
</reference>
<dbReference type="EC" id="3.1.4.-" evidence="2"/>
<dbReference type="SUPFAM" id="SSF56300">
    <property type="entry name" value="Metallo-dependent phosphatases"/>
    <property type="match status" value="1"/>
</dbReference>
<evidence type="ECO:0000256" key="1">
    <source>
        <dbReference type="ARBA" id="ARBA00008950"/>
    </source>
</evidence>
<dbReference type="EMBL" id="DVOE01000062">
    <property type="protein sequence ID" value="HIU99017.1"/>
    <property type="molecule type" value="Genomic_DNA"/>
</dbReference>
<accession>A0A9D1SVU9</accession>
<evidence type="ECO:0000259" key="3">
    <source>
        <dbReference type="Pfam" id="PF12850"/>
    </source>
</evidence>
<dbReference type="InterPro" id="IPR029052">
    <property type="entry name" value="Metallo-depent_PP-like"/>
</dbReference>
<evidence type="ECO:0000313" key="4">
    <source>
        <dbReference type="EMBL" id="HIU99017.1"/>
    </source>
</evidence>
<evidence type="ECO:0000313" key="5">
    <source>
        <dbReference type="Proteomes" id="UP000886857"/>
    </source>
</evidence>
<evidence type="ECO:0000256" key="2">
    <source>
        <dbReference type="RuleBase" id="RU362039"/>
    </source>
</evidence>
<dbReference type="InterPro" id="IPR024654">
    <property type="entry name" value="Calcineurin-like_PHP_lpxH"/>
</dbReference>
<keyword evidence="2" id="KW-0479">Metal-binding</keyword>
<comment type="similarity">
    <text evidence="1 2">Belongs to the metallophosphoesterase superfamily. YfcE family.</text>
</comment>
<dbReference type="Pfam" id="PF12850">
    <property type="entry name" value="Metallophos_2"/>
    <property type="match status" value="1"/>
</dbReference>
<dbReference type="GO" id="GO:0016787">
    <property type="term" value="F:hydrolase activity"/>
    <property type="evidence" value="ECO:0007669"/>
    <property type="project" value="UniProtKB-UniRule"/>
</dbReference>
<dbReference type="InterPro" id="IPR000979">
    <property type="entry name" value="Phosphodiesterase_MJ0936/Vps29"/>
</dbReference>
<gene>
    <name evidence="4" type="ORF">IAC73_04175</name>
</gene>
<protein>
    <recommendedName>
        <fullName evidence="2">Phosphoesterase</fullName>
        <ecNumber evidence="2">3.1.4.-</ecNumber>
    </recommendedName>
</protein>
<dbReference type="NCBIfam" id="TIGR00040">
    <property type="entry name" value="yfcE"/>
    <property type="match status" value="1"/>
</dbReference>
<name>A0A9D1SVU9_9FIRM</name>
<reference evidence="4" key="2">
    <citation type="journal article" date="2021" name="PeerJ">
        <title>Extensive microbial diversity within the chicken gut microbiome revealed by metagenomics and culture.</title>
        <authorList>
            <person name="Gilroy R."/>
            <person name="Ravi A."/>
            <person name="Getino M."/>
            <person name="Pursley I."/>
            <person name="Horton D.L."/>
            <person name="Alikhan N.F."/>
            <person name="Baker D."/>
            <person name="Gharbi K."/>
            <person name="Hall N."/>
            <person name="Watson M."/>
            <person name="Adriaenssens E.M."/>
            <person name="Foster-Nyarko E."/>
            <person name="Jarju S."/>
            <person name="Secka A."/>
            <person name="Antonio M."/>
            <person name="Oren A."/>
            <person name="Chaudhuri R.R."/>
            <person name="La Ragione R."/>
            <person name="Hildebrand F."/>
            <person name="Pallen M.J."/>
        </authorList>
    </citation>
    <scope>NUCLEOTIDE SEQUENCE</scope>
    <source>
        <strain evidence="4">10406</strain>
    </source>
</reference>
<comment type="cofactor">
    <cofactor evidence="2">
        <name>a divalent metal cation</name>
        <dbReference type="ChEBI" id="CHEBI:60240"/>
    </cofactor>
</comment>
<comment type="caution">
    <text evidence="4">The sequence shown here is derived from an EMBL/GenBank/DDBJ whole genome shotgun (WGS) entry which is preliminary data.</text>
</comment>
<sequence length="156" mass="16635">MTTMKTILAFSDTHGAPLPARLLSVARESDLVFFLGDGLGGLRELADHPGLYAVKGNCDFLPSPDELTLDVEGVRVFLTHGHLYGVKTDLLNLSLRAEELGCSLAFFGHTHIAETLPRGGLTLINPGSAARPAYGVPTYAYTVVNGKKAVTTLVEL</sequence>